<comment type="caution">
    <text evidence="2">The sequence shown here is derived from an EMBL/GenBank/DDBJ whole genome shotgun (WGS) entry which is preliminary data.</text>
</comment>
<dbReference type="PANTHER" id="PTHR37959">
    <property type="entry name" value="PROTEIN CBG15758"/>
    <property type="match status" value="1"/>
</dbReference>
<gene>
    <name evidence="2" type="primary">Necator_chrII.g7185</name>
    <name evidence="2" type="ORF">RB195_019392</name>
</gene>
<name>A0ABR1CE00_NECAM</name>
<feature type="chain" id="PRO_5046698570" evidence="1">
    <location>
        <begin position="17"/>
        <end position="109"/>
    </location>
</feature>
<feature type="signal peptide" evidence="1">
    <location>
        <begin position="1"/>
        <end position="16"/>
    </location>
</feature>
<evidence type="ECO:0000313" key="3">
    <source>
        <dbReference type="Proteomes" id="UP001303046"/>
    </source>
</evidence>
<evidence type="ECO:0000256" key="1">
    <source>
        <dbReference type="SAM" id="SignalP"/>
    </source>
</evidence>
<dbReference type="EMBL" id="JAVFWL010000002">
    <property type="protein sequence ID" value="KAK6736663.1"/>
    <property type="molecule type" value="Genomic_DNA"/>
</dbReference>
<reference evidence="2 3" key="1">
    <citation type="submission" date="2023-08" db="EMBL/GenBank/DDBJ databases">
        <title>A Necator americanus chromosomal reference genome.</title>
        <authorList>
            <person name="Ilik V."/>
            <person name="Petrzelkova K.J."/>
            <person name="Pardy F."/>
            <person name="Fuh T."/>
            <person name="Niatou-Singa F.S."/>
            <person name="Gouil Q."/>
            <person name="Baker L."/>
            <person name="Ritchie M.E."/>
            <person name="Jex A.R."/>
            <person name="Gazzola D."/>
            <person name="Li H."/>
            <person name="Toshio Fujiwara R."/>
            <person name="Zhan B."/>
            <person name="Aroian R.V."/>
            <person name="Pafco B."/>
            <person name="Schwarz E.M."/>
        </authorList>
    </citation>
    <scope>NUCLEOTIDE SEQUENCE [LARGE SCALE GENOMIC DNA]</scope>
    <source>
        <strain evidence="2 3">Aroian</strain>
        <tissue evidence="2">Whole animal</tissue>
    </source>
</reference>
<dbReference type="PANTHER" id="PTHR37959:SF1">
    <property type="entry name" value="SECRETED PROTEIN"/>
    <property type="match status" value="1"/>
</dbReference>
<proteinExistence type="predicted"/>
<sequence>MFRLAVLCSVVALVASQNSRFGNNFFPLTSNQNPLPCGFSCTRQARFAVNIDNQMTTATCTANADPRDRCSGCCQARALAAGLKTTDAAGFPSTMGNDCVCCFYQVCRG</sequence>
<keyword evidence="1" id="KW-0732">Signal</keyword>
<keyword evidence="3" id="KW-1185">Reference proteome</keyword>
<evidence type="ECO:0000313" key="2">
    <source>
        <dbReference type="EMBL" id="KAK6736663.1"/>
    </source>
</evidence>
<accession>A0ABR1CE00</accession>
<protein>
    <submittedName>
        <fullName evidence="2">Uncharacterized protein</fullName>
    </submittedName>
</protein>
<dbReference type="Proteomes" id="UP001303046">
    <property type="component" value="Unassembled WGS sequence"/>
</dbReference>
<organism evidence="2 3">
    <name type="scientific">Necator americanus</name>
    <name type="common">Human hookworm</name>
    <dbReference type="NCBI Taxonomy" id="51031"/>
    <lineage>
        <taxon>Eukaryota</taxon>
        <taxon>Metazoa</taxon>
        <taxon>Ecdysozoa</taxon>
        <taxon>Nematoda</taxon>
        <taxon>Chromadorea</taxon>
        <taxon>Rhabditida</taxon>
        <taxon>Rhabditina</taxon>
        <taxon>Rhabditomorpha</taxon>
        <taxon>Strongyloidea</taxon>
        <taxon>Ancylostomatidae</taxon>
        <taxon>Bunostominae</taxon>
        <taxon>Necator</taxon>
    </lineage>
</organism>